<dbReference type="AlphaFoldDB" id="A0A383F5D0"/>
<gene>
    <name evidence="1" type="ORF">METZ01_LOCUS516948</name>
</gene>
<proteinExistence type="predicted"/>
<sequence>MPFRIIDHESNEILLESPHVSDLIEYIDKHSDEYLVQELTIS</sequence>
<organism evidence="1">
    <name type="scientific">marine metagenome</name>
    <dbReference type="NCBI Taxonomy" id="408172"/>
    <lineage>
        <taxon>unclassified sequences</taxon>
        <taxon>metagenomes</taxon>
        <taxon>ecological metagenomes</taxon>
    </lineage>
</organism>
<evidence type="ECO:0000313" key="1">
    <source>
        <dbReference type="EMBL" id="SVE64094.1"/>
    </source>
</evidence>
<accession>A0A383F5D0</accession>
<dbReference type="EMBL" id="UINC01231523">
    <property type="protein sequence ID" value="SVE64094.1"/>
    <property type="molecule type" value="Genomic_DNA"/>
</dbReference>
<reference evidence="1" key="1">
    <citation type="submission" date="2018-05" db="EMBL/GenBank/DDBJ databases">
        <authorList>
            <person name="Lanie J.A."/>
            <person name="Ng W.-L."/>
            <person name="Kazmierczak K.M."/>
            <person name="Andrzejewski T.M."/>
            <person name="Davidsen T.M."/>
            <person name="Wayne K.J."/>
            <person name="Tettelin H."/>
            <person name="Glass J.I."/>
            <person name="Rusch D."/>
            <person name="Podicherti R."/>
            <person name="Tsui H.-C.T."/>
            <person name="Winkler M.E."/>
        </authorList>
    </citation>
    <scope>NUCLEOTIDE SEQUENCE</scope>
</reference>
<name>A0A383F5D0_9ZZZZ</name>
<protein>
    <submittedName>
        <fullName evidence="1">Uncharacterized protein</fullName>
    </submittedName>
</protein>